<gene>
    <name evidence="3" type="ORF">RJ639_023404</name>
</gene>
<comment type="caution">
    <text evidence="3">The sequence shown here is derived from an EMBL/GenBank/DDBJ whole genome shotgun (WGS) entry which is preliminary data.</text>
</comment>
<reference evidence="3" key="1">
    <citation type="submission" date="2022-12" db="EMBL/GenBank/DDBJ databases">
        <title>Draft genome assemblies for two species of Escallonia (Escalloniales).</title>
        <authorList>
            <person name="Chanderbali A."/>
            <person name="Dervinis C."/>
            <person name="Anghel I."/>
            <person name="Soltis D."/>
            <person name="Soltis P."/>
            <person name="Zapata F."/>
        </authorList>
    </citation>
    <scope>NUCLEOTIDE SEQUENCE</scope>
    <source>
        <strain evidence="3">UCBG64.0493</strain>
        <tissue evidence="3">Leaf</tissue>
    </source>
</reference>
<evidence type="ECO:0000313" key="3">
    <source>
        <dbReference type="EMBL" id="KAK2998464.1"/>
    </source>
</evidence>
<dbReference type="EMBL" id="JAVXUP010003642">
    <property type="protein sequence ID" value="KAK2998464.1"/>
    <property type="molecule type" value="Genomic_DNA"/>
</dbReference>
<feature type="region of interest" description="Disordered" evidence="1">
    <location>
        <begin position="112"/>
        <end position="136"/>
    </location>
</feature>
<proteinExistence type="predicted"/>
<accession>A0AA88UZR7</accession>
<feature type="domain" description="Reverse transcriptase Ty1/copia-type" evidence="2">
    <location>
        <begin position="146"/>
        <end position="270"/>
    </location>
</feature>
<evidence type="ECO:0000313" key="4">
    <source>
        <dbReference type="Proteomes" id="UP001188597"/>
    </source>
</evidence>
<evidence type="ECO:0000259" key="2">
    <source>
        <dbReference type="Pfam" id="PF07727"/>
    </source>
</evidence>
<name>A0AA88UZR7_9ASTE</name>
<dbReference type="Proteomes" id="UP001188597">
    <property type="component" value="Unassembled WGS sequence"/>
</dbReference>
<keyword evidence="4" id="KW-1185">Reference proteome</keyword>
<evidence type="ECO:0000256" key="1">
    <source>
        <dbReference type="SAM" id="MobiDB-lite"/>
    </source>
</evidence>
<dbReference type="AlphaFoldDB" id="A0AA88UZR7"/>
<feature type="compositionally biased region" description="Basic and acidic residues" evidence="1">
    <location>
        <begin position="115"/>
        <end position="125"/>
    </location>
</feature>
<sequence>MAPNTSTKYNLEKFDGSNDFSLWRMKMRAVLIQQGLLKALKWKQGLSDMMSADEKEDMLERAHSALLCKWGNRLWCPDSESSKKRELIDAGKDHGAREKVELEFRALDSLPIIPTDKEDGSHSTEENEEPQEQQYNREEKFDLLRIKHTSIRVLLAMVALYDLQLEQLDVKIAFLHAELEEQIFMCQPEGFMIQGKEDHVCLLKKSLYGLKQSPRQWYKRFDTFMVERGYTRSAYDSRAYHQRLTDGSHRYLLLVMEPLELEIMCSELTFIRFVMHGMVAAMVEAVDDDDDDAYSTGTN</sequence>
<organism evidence="3 4">
    <name type="scientific">Escallonia herrerae</name>
    <dbReference type="NCBI Taxonomy" id="1293975"/>
    <lineage>
        <taxon>Eukaryota</taxon>
        <taxon>Viridiplantae</taxon>
        <taxon>Streptophyta</taxon>
        <taxon>Embryophyta</taxon>
        <taxon>Tracheophyta</taxon>
        <taxon>Spermatophyta</taxon>
        <taxon>Magnoliopsida</taxon>
        <taxon>eudicotyledons</taxon>
        <taxon>Gunneridae</taxon>
        <taxon>Pentapetalae</taxon>
        <taxon>asterids</taxon>
        <taxon>campanulids</taxon>
        <taxon>Escalloniales</taxon>
        <taxon>Escalloniaceae</taxon>
        <taxon>Escallonia</taxon>
    </lineage>
</organism>
<dbReference type="Pfam" id="PF07727">
    <property type="entry name" value="RVT_2"/>
    <property type="match status" value="1"/>
</dbReference>
<protein>
    <recommendedName>
        <fullName evidence="2">Reverse transcriptase Ty1/copia-type domain-containing protein</fullName>
    </recommendedName>
</protein>
<dbReference type="InterPro" id="IPR013103">
    <property type="entry name" value="RVT_2"/>
</dbReference>